<dbReference type="PANTHER" id="PTHR10337">
    <property type="entry name" value="SHC TRANSFORMING PROTEIN"/>
    <property type="match status" value="1"/>
</dbReference>
<evidence type="ECO:0000313" key="4">
    <source>
        <dbReference type="EMBL" id="CAH3103955.1"/>
    </source>
</evidence>
<evidence type="ECO:0000313" key="5">
    <source>
        <dbReference type="Proteomes" id="UP001159428"/>
    </source>
</evidence>
<organism evidence="4 5">
    <name type="scientific">Pocillopora meandrina</name>
    <dbReference type="NCBI Taxonomy" id="46732"/>
    <lineage>
        <taxon>Eukaryota</taxon>
        <taxon>Metazoa</taxon>
        <taxon>Cnidaria</taxon>
        <taxon>Anthozoa</taxon>
        <taxon>Hexacorallia</taxon>
        <taxon>Scleractinia</taxon>
        <taxon>Astrocoeniina</taxon>
        <taxon>Pocilloporidae</taxon>
        <taxon>Pocillopora</taxon>
    </lineage>
</organism>
<feature type="compositionally biased region" description="Polar residues" evidence="2">
    <location>
        <begin position="1797"/>
        <end position="1810"/>
    </location>
</feature>
<feature type="compositionally biased region" description="Basic and acidic residues" evidence="2">
    <location>
        <begin position="22"/>
        <end position="40"/>
    </location>
</feature>
<feature type="region of interest" description="Disordered" evidence="2">
    <location>
        <begin position="1778"/>
        <end position="1887"/>
    </location>
</feature>
<dbReference type="EMBL" id="CALNXJ010000009">
    <property type="protein sequence ID" value="CAH3103955.1"/>
    <property type="molecule type" value="Genomic_DNA"/>
</dbReference>
<reference evidence="4 5" key="1">
    <citation type="submission" date="2022-05" db="EMBL/GenBank/DDBJ databases">
        <authorList>
            <consortium name="Genoscope - CEA"/>
            <person name="William W."/>
        </authorList>
    </citation>
    <scope>NUCLEOTIDE SEQUENCE [LARGE SCALE GENOMIC DNA]</scope>
</reference>
<dbReference type="Pfam" id="PF25770">
    <property type="entry name" value="CC_CEP63-bind_CEP152"/>
    <property type="match status" value="1"/>
</dbReference>
<feature type="region of interest" description="Disordered" evidence="2">
    <location>
        <begin position="1659"/>
        <end position="1693"/>
    </location>
</feature>
<feature type="region of interest" description="Disordered" evidence="2">
    <location>
        <begin position="19"/>
        <end position="73"/>
    </location>
</feature>
<feature type="coiled-coil region" evidence="1">
    <location>
        <begin position="1304"/>
        <end position="1335"/>
    </location>
</feature>
<dbReference type="Proteomes" id="UP001159428">
    <property type="component" value="Unassembled WGS sequence"/>
</dbReference>
<feature type="coiled-coil region" evidence="1">
    <location>
        <begin position="1464"/>
        <end position="1495"/>
    </location>
</feature>
<feature type="domain" description="CEP152 CEP63 binding coiled coil" evidence="3">
    <location>
        <begin position="1536"/>
        <end position="1586"/>
    </location>
</feature>
<dbReference type="GO" id="GO:0007099">
    <property type="term" value="P:centriole replication"/>
    <property type="evidence" value="ECO:0007669"/>
    <property type="project" value="TreeGrafter"/>
</dbReference>
<dbReference type="GO" id="GO:0005813">
    <property type="term" value="C:centrosome"/>
    <property type="evidence" value="ECO:0007669"/>
    <property type="project" value="TreeGrafter"/>
</dbReference>
<feature type="coiled-coil region" evidence="1">
    <location>
        <begin position="544"/>
        <end position="571"/>
    </location>
</feature>
<dbReference type="InterPro" id="IPR057659">
    <property type="entry name" value="CEP152_CC"/>
</dbReference>
<comment type="caution">
    <text evidence="4">The sequence shown here is derived from an EMBL/GenBank/DDBJ whole genome shotgun (WGS) entry which is preliminary data.</text>
</comment>
<feature type="coiled-coil region" evidence="1">
    <location>
        <begin position="1390"/>
        <end position="1436"/>
    </location>
</feature>
<feature type="region of interest" description="Disordered" evidence="2">
    <location>
        <begin position="1629"/>
        <end position="1648"/>
    </location>
</feature>
<keyword evidence="1" id="KW-0175">Coiled coil</keyword>
<evidence type="ECO:0000256" key="2">
    <source>
        <dbReference type="SAM" id="MobiDB-lite"/>
    </source>
</evidence>
<feature type="coiled-coil region" evidence="1">
    <location>
        <begin position="447"/>
        <end position="510"/>
    </location>
</feature>
<dbReference type="PANTHER" id="PTHR10337:SF6">
    <property type="entry name" value="CENTROSOMAL PROTEIN OF 152 KDA"/>
    <property type="match status" value="1"/>
</dbReference>
<feature type="compositionally biased region" description="Acidic residues" evidence="2">
    <location>
        <begin position="41"/>
        <end position="51"/>
    </location>
</feature>
<dbReference type="InterPro" id="IPR051235">
    <property type="entry name" value="CEP152/SHC-Transforming"/>
</dbReference>
<feature type="compositionally biased region" description="Basic and acidic residues" evidence="2">
    <location>
        <begin position="298"/>
        <end position="317"/>
    </location>
</feature>
<proteinExistence type="predicted"/>
<keyword evidence="5" id="KW-1185">Reference proteome</keyword>
<gene>
    <name evidence="4" type="ORF">PMEA_00035358</name>
</gene>
<feature type="coiled-coil region" evidence="1">
    <location>
        <begin position="914"/>
        <end position="941"/>
    </location>
</feature>
<sequence length="1887" mass="218844">MSVGISQVNFDAQVLEDEEEAALEKEDQEREQEIRELLDRELDDGLLDDDNASFSSHDLRSSGYSRETPFSDDFSEQVPPAIFNGQDSKTIIPSENGAFERPPLMTQRAFHLINESGKRKELNANEAQEPYNYDNGYQFENQYENQAFYYREQESPDDEGHDQYNRKYNGHENGVNYHQTLPNDVDVDADEGFEQYGSYSPHQHLQGQASPQHGMYGYHSTQPKYPHSTLTEDNSNHGGYNLNEDYGGYNEEQAYSQAPVQNIYAHDADSIQYSNEQNHYRMDTPGNYRVHYHGHHERYPHASDRRTMREEQGRSDSENGFSGDGAQDTTQLQILYKARGRKIEELTQKLQNQEEEMAKEIRILKHQIAMMKDERDGISTSLENSQKMVQACNTELNNLKGQLAAAYQQINALKESKEEVVSKLHVSETTIDSLNQQLVELSRSESLTRAKEQHESVTNAMKKKHDEQTLTLKQKLDEAILSRDCKHEEVNQLRDELVQKAEMINSLTRSLDSSQKQCQEILKSGTMSEINQLRLALQETSTARNVAEGQCISLKHELSELQEQIKMYESASRLGIGSGSGGHNESLPHLTTRNLNKENWSTPKSHKIPLEETVSELRKELEHCLISYKAKQEQVREQETNLGALKVQLRDQEMKAQRMEQIAQELENKSLQLEKKIREMEDDKKDPDEEQQKVLMDLEITRKNLQESTTNLKEALQERDDLTDACADLKQQMAEMVAEFDEDKRNSLEKCREACLQLHEDAKNLLRDQLSQEYEQKIHELKKELEENSEELIRIKECYVQLGEESRELERKMKDEFEKEKQLLFSENEAKLENELRASLEKQHVEHLEKAKDQWKREEMKRINDEVMKQKGLLLKNMTEAQSKAVEEALSKARMEWNSEQSSIIADEIATAKREWMKDQNDELEKRLANAIEEVRRIWDEEQKLKTKEEMVKVRAELEKAHGASCDQQLNQAVELALSQAHADWLKNEEEMRQREIDQAVEVAITNAVAEAKKEWQKEFVAQDSLLQTSLAQERHRWKKEEESVRAKAVEAAVAIAEVKWLEDEQKKISEAVEQAVKMARETWQEEKKRDIAMAVDLAKQGWMSRKEDEVNQVLESASSQLVEQFEQQKKEAVEKAVGEARLLWERRLSEERASEIASIREEIFREFEEQKKAEIMETLEEAKEAWMEESEEQKREEVNEAMAYLESEYNKNLEEFKHKTLRDALEQARKQWTTEELSHREEILKARILAAQEDWRKEIAKSTQEEIDRALSTAREAWAVKADEKFENRVREIEANVRQQLEAKFQEENKKNINEALREAEERFSCEKRKLEENFKQKIEDSSRGQWEDEKARLLKEQQNHLERMRSGYESKLADQRAKIERDLGVRMRGEVEKARRDLNKEQHDLRAQLDKQYEQKARKALENARIQWEKQQQQEITKSNEDAVKRQQELWANERRENLSTMENMKHELAAVKKEYAMAIEKLKKEIAEEKKKTQYSMKRRDSRDIAAQTLPQAESGSDTSFSSVDHESATRGLHELRQHYLDTIAKIRDDVLDHVHQTKASAAKKIRGEVLKERHSTAKKLRKYYLQCLKQLLEEDRVALEGNRSPISAEDKLNRMAEALKTLSPDKESTGQHFQQPEVNESAQTPRSALFTVLRTSSEPDVRDMKPPHTPTPVRPRDGLPDGASDTAQPITTKDRAFTPILGRLPPIDDLLGKKHLAPEREYENFSSNKTDIRAMKADNVAIPALKRAADINSEDDVSVPSDEKERQMANALHERVLKHKPSPTYRRTAASPAFSTKSYESDQYSELPTVIHISRRESSGSKDSKSNPSRTSEAKDDTISPIRPPSAKSRITHVLPREKRLQASTGLPSKPRIDVRAKRMQKS</sequence>
<evidence type="ECO:0000259" key="3">
    <source>
        <dbReference type="Pfam" id="PF25770"/>
    </source>
</evidence>
<feature type="region of interest" description="Disordered" evidence="2">
    <location>
        <begin position="298"/>
        <end position="329"/>
    </location>
</feature>
<feature type="compositionally biased region" description="Polar residues" evidence="2">
    <location>
        <begin position="1634"/>
        <end position="1648"/>
    </location>
</feature>
<feature type="coiled-coil region" evidence="1">
    <location>
        <begin position="628"/>
        <end position="858"/>
    </location>
</feature>
<accession>A0AAU9W4M8</accession>
<protein>
    <recommendedName>
        <fullName evidence="3">CEP152 CEP63 binding coiled coil domain-containing protein</fullName>
    </recommendedName>
</protein>
<feature type="coiled-coil region" evidence="1">
    <location>
        <begin position="336"/>
        <end position="423"/>
    </location>
</feature>
<feature type="compositionally biased region" description="Basic and acidic residues" evidence="2">
    <location>
        <begin position="1818"/>
        <end position="1829"/>
    </location>
</feature>
<name>A0AAU9W4M8_9CNID</name>
<feature type="coiled-coil region" evidence="1">
    <location>
        <begin position="1166"/>
        <end position="1209"/>
    </location>
</feature>
<evidence type="ECO:0000256" key="1">
    <source>
        <dbReference type="SAM" id="Coils"/>
    </source>
</evidence>
<feature type="compositionally biased region" description="Basic and acidic residues" evidence="2">
    <location>
        <begin position="1661"/>
        <end position="1670"/>
    </location>
</feature>